<dbReference type="AlphaFoldDB" id="A0A2H0XY14"/>
<evidence type="ECO:0000313" key="10">
    <source>
        <dbReference type="Proteomes" id="UP000231343"/>
    </source>
</evidence>
<evidence type="ECO:0000256" key="5">
    <source>
        <dbReference type="ARBA" id="ARBA00022679"/>
    </source>
</evidence>
<dbReference type="Pfam" id="PF00534">
    <property type="entry name" value="Glycos_transf_1"/>
    <property type="match status" value="1"/>
</dbReference>
<feature type="domain" description="Glycosyl transferase family 1" evidence="7">
    <location>
        <begin position="211"/>
        <end position="377"/>
    </location>
</feature>
<dbReference type="InterPro" id="IPR052078">
    <property type="entry name" value="Trehalose_Metab_GTase"/>
</dbReference>
<keyword evidence="5 9" id="KW-0808">Transferase</keyword>
<evidence type="ECO:0000313" key="9">
    <source>
        <dbReference type="EMBL" id="PIS29038.1"/>
    </source>
</evidence>
<organism evidence="9 10">
    <name type="scientific">Candidatus Saganbacteria bacterium CG08_land_8_20_14_0_20_45_16</name>
    <dbReference type="NCBI Taxonomy" id="2014293"/>
    <lineage>
        <taxon>Bacteria</taxon>
        <taxon>Bacillati</taxon>
        <taxon>Saganbacteria</taxon>
    </lineage>
</organism>
<comment type="subunit">
    <text evidence="2">Homodimer.</text>
</comment>
<gene>
    <name evidence="9" type="ORF">COT42_06305</name>
</gene>
<dbReference type="Gene3D" id="3.40.50.2000">
    <property type="entry name" value="Glycogen Phosphorylase B"/>
    <property type="match status" value="2"/>
</dbReference>
<evidence type="ECO:0000256" key="3">
    <source>
        <dbReference type="ARBA" id="ARBA00022526"/>
    </source>
</evidence>
<reference evidence="9 10" key="1">
    <citation type="submission" date="2017-09" db="EMBL/GenBank/DDBJ databases">
        <title>Depth-based differentiation of microbial function through sediment-hosted aquifers and enrichment of novel symbionts in the deep terrestrial subsurface.</title>
        <authorList>
            <person name="Probst A.J."/>
            <person name="Ladd B."/>
            <person name="Jarett J.K."/>
            <person name="Geller-Mcgrath D.E."/>
            <person name="Sieber C.M."/>
            <person name="Emerson J.B."/>
            <person name="Anantharaman K."/>
            <person name="Thomas B.C."/>
            <person name="Malmstrom R."/>
            <person name="Stieglmeier M."/>
            <person name="Klingl A."/>
            <person name="Woyke T."/>
            <person name="Ryan C.M."/>
            <person name="Banfield J.F."/>
        </authorList>
    </citation>
    <scope>NUCLEOTIDE SEQUENCE [LARGE SCALE GENOMIC DNA]</scope>
    <source>
        <strain evidence="9">CG08_land_8_20_14_0_20_45_16</strain>
    </source>
</reference>
<dbReference type="Proteomes" id="UP000231343">
    <property type="component" value="Unassembled WGS sequence"/>
</dbReference>
<sequence>MKEIKIQDYNTVIRPQNLEEIRLLARELEGTTIKMVNSTAEGGGVAEMLHRVIPLFNDLGLKVKWEVIKGTNKFFNVTKAFHNGLHGTKVNITQQMLETFREVNRKNALEMNFDEDIIVIHDPQPAGLIEEKAKHKAKWVWRCHVDTSNPISQVWNFLTNYVERYDVSIFSAPSFAKELKIPQYMIYPAIDPFAEKNRELTQGEIESVLTKFKIKTDKPIITQISRFDYLKDPIGVFEAFKLVRKHTDCQFIYAGGTASDDPEGSQVLAELQDRASGEKDFHILLIPPFSDFEVNALQRASTIVVQKSLREGFGLTVTEALWKSKPVIATAVGGIPIQIINNFTGILVHSIEGTAYQIRYLLNNPEVAKQLGRFGKEHVREKFLLTRNLRNYLLLFFSLRHPGQELIELGQRLCK</sequence>
<evidence type="ECO:0000256" key="6">
    <source>
        <dbReference type="ARBA" id="ARBA00023277"/>
    </source>
</evidence>
<keyword evidence="6" id="KW-0119">Carbohydrate metabolism</keyword>
<dbReference type="EMBL" id="PEYM01000104">
    <property type="protein sequence ID" value="PIS29038.1"/>
    <property type="molecule type" value="Genomic_DNA"/>
</dbReference>
<proteinExistence type="inferred from homology"/>
<keyword evidence="3" id="KW-0313">Glucose metabolism</keyword>
<evidence type="ECO:0000256" key="2">
    <source>
        <dbReference type="ARBA" id="ARBA00011738"/>
    </source>
</evidence>
<evidence type="ECO:0000256" key="4">
    <source>
        <dbReference type="ARBA" id="ARBA00022676"/>
    </source>
</evidence>
<accession>A0A2H0XY14</accession>
<evidence type="ECO:0000259" key="8">
    <source>
        <dbReference type="Pfam" id="PF21269"/>
    </source>
</evidence>
<dbReference type="GO" id="GO:0006006">
    <property type="term" value="P:glucose metabolic process"/>
    <property type="evidence" value="ECO:0007669"/>
    <property type="project" value="UniProtKB-KW"/>
</dbReference>
<dbReference type="InterPro" id="IPR049438">
    <property type="entry name" value="TreT_GT1"/>
</dbReference>
<dbReference type="InterPro" id="IPR001296">
    <property type="entry name" value="Glyco_trans_1"/>
</dbReference>
<dbReference type="PANTHER" id="PTHR47779:SF1">
    <property type="entry name" value="SYNTHASE (CCG-9), PUTATIVE (AFU_ORTHOLOGUE AFUA_3G12100)-RELATED"/>
    <property type="match status" value="1"/>
</dbReference>
<dbReference type="GO" id="GO:0016757">
    <property type="term" value="F:glycosyltransferase activity"/>
    <property type="evidence" value="ECO:0007669"/>
    <property type="project" value="UniProtKB-KW"/>
</dbReference>
<feature type="domain" description="Trehalose synthase N-terminal" evidence="8">
    <location>
        <begin position="35"/>
        <end position="177"/>
    </location>
</feature>
<dbReference type="SUPFAM" id="SSF53756">
    <property type="entry name" value="UDP-Glycosyltransferase/glycogen phosphorylase"/>
    <property type="match status" value="1"/>
</dbReference>
<comment type="similarity">
    <text evidence="1">Belongs to the glycosyltransferase group 1 family. Glycosyltransferase 4 subfamily.</text>
</comment>
<name>A0A2H0XY14_UNCSA</name>
<evidence type="ECO:0000259" key="7">
    <source>
        <dbReference type="Pfam" id="PF00534"/>
    </source>
</evidence>
<dbReference type="PANTHER" id="PTHR47779">
    <property type="entry name" value="SYNTHASE (CCG-9), PUTATIVE (AFU_ORTHOLOGUE AFUA_3G12100)-RELATED"/>
    <property type="match status" value="1"/>
</dbReference>
<dbReference type="Pfam" id="PF21269">
    <property type="entry name" value="TreT_GT1"/>
    <property type="match status" value="1"/>
</dbReference>
<keyword evidence="4" id="KW-0328">Glycosyltransferase</keyword>
<comment type="caution">
    <text evidence="9">The sequence shown here is derived from an EMBL/GenBank/DDBJ whole genome shotgun (WGS) entry which is preliminary data.</text>
</comment>
<protein>
    <submittedName>
        <fullName evidence="9">Glycosyl transferase family 1</fullName>
    </submittedName>
</protein>
<evidence type="ECO:0000256" key="1">
    <source>
        <dbReference type="ARBA" id="ARBA00009481"/>
    </source>
</evidence>